<dbReference type="GO" id="GO:0016491">
    <property type="term" value="F:oxidoreductase activity"/>
    <property type="evidence" value="ECO:0007669"/>
    <property type="project" value="InterPro"/>
</dbReference>
<dbReference type="PANTHER" id="PTHR42783:SF3">
    <property type="entry name" value="GLUTAMATE SYNTHASE [NADPH] SMALL CHAIN-RELATED"/>
    <property type="match status" value="1"/>
</dbReference>
<dbReference type="SUPFAM" id="SSF54862">
    <property type="entry name" value="4Fe-4S ferredoxins"/>
    <property type="match status" value="1"/>
</dbReference>
<dbReference type="EMBL" id="LFDV01000002">
    <property type="protein sequence ID" value="KTB47647.1"/>
    <property type="molecule type" value="Genomic_DNA"/>
</dbReference>
<keyword evidence="7" id="KW-1185">Reference proteome</keyword>
<comment type="caution">
    <text evidence="6">The sequence shown here is derived from an EMBL/GenBank/DDBJ whole genome shotgun (WGS) entry which is preliminary data.</text>
</comment>
<dbReference type="Pfam" id="PF07992">
    <property type="entry name" value="Pyr_redox_2"/>
    <property type="match status" value="1"/>
</dbReference>
<dbReference type="Gene3D" id="3.30.70.3270">
    <property type="match status" value="1"/>
</dbReference>
<dbReference type="InterPro" id="IPR017900">
    <property type="entry name" value="4Fe4S_Fe_S_CS"/>
</dbReference>
<evidence type="ECO:0000256" key="4">
    <source>
        <dbReference type="SAM" id="Phobius"/>
    </source>
</evidence>
<dbReference type="AlphaFoldDB" id="A0A0W0GGH2"/>
<dbReference type="Proteomes" id="UP000053947">
    <property type="component" value="Unassembled WGS sequence"/>
</dbReference>
<dbReference type="PROSITE" id="PS51379">
    <property type="entry name" value="4FE4S_FER_2"/>
    <property type="match status" value="2"/>
</dbReference>
<dbReference type="GO" id="GO:0046872">
    <property type="term" value="F:metal ion binding"/>
    <property type="evidence" value="ECO:0007669"/>
    <property type="project" value="UniProtKB-KW"/>
</dbReference>
<dbReference type="GO" id="GO:0051536">
    <property type="term" value="F:iron-sulfur cluster binding"/>
    <property type="evidence" value="ECO:0007669"/>
    <property type="project" value="UniProtKB-KW"/>
</dbReference>
<protein>
    <submittedName>
        <fullName evidence="6">NADPH-dependent glutamate synthase beta chain or related oxidoreductase</fullName>
    </submittedName>
</protein>
<dbReference type="OrthoDB" id="9803192at2"/>
<proteinExistence type="predicted"/>
<dbReference type="InterPro" id="IPR036188">
    <property type="entry name" value="FAD/NAD-bd_sf"/>
</dbReference>
<dbReference type="Pfam" id="PF14691">
    <property type="entry name" value="Fer4_20"/>
    <property type="match status" value="1"/>
</dbReference>
<keyword evidence="2" id="KW-0408">Iron</keyword>
<keyword evidence="4" id="KW-0472">Membrane</keyword>
<gene>
    <name evidence="6" type="ORF">DEALK_04920</name>
</gene>
<dbReference type="Gene3D" id="1.10.1060.10">
    <property type="entry name" value="Alpha-helical ferredoxin"/>
    <property type="match status" value="1"/>
</dbReference>
<dbReference type="Gene3D" id="3.50.50.60">
    <property type="entry name" value="FAD/NAD(P)-binding domain"/>
    <property type="match status" value="2"/>
</dbReference>
<dbReference type="RefSeq" id="WP_058438353.1">
    <property type="nucleotide sequence ID" value="NZ_KQ758903.1"/>
</dbReference>
<feature type="domain" description="4Fe-4S ferredoxin-type" evidence="5">
    <location>
        <begin position="527"/>
        <end position="556"/>
    </location>
</feature>
<feature type="domain" description="4Fe-4S ferredoxin-type" evidence="5">
    <location>
        <begin position="28"/>
        <end position="57"/>
    </location>
</feature>
<evidence type="ECO:0000313" key="6">
    <source>
        <dbReference type="EMBL" id="KTB47647.1"/>
    </source>
</evidence>
<dbReference type="InterPro" id="IPR017896">
    <property type="entry name" value="4Fe4S_Fe-S-bd"/>
</dbReference>
<dbReference type="PRINTS" id="PR00419">
    <property type="entry name" value="ADXRDTASE"/>
</dbReference>
<feature type="transmembrane region" description="Helical" evidence="4">
    <location>
        <begin position="579"/>
        <end position="600"/>
    </location>
</feature>
<dbReference type="STRING" id="1217799.DEALK_04920"/>
<evidence type="ECO:0000313" key="7">
    <source>
        <dbReference type="Proteomes" id="UP000053947"/>
    </source>
</evidence>
<dbReference type="InterPro" id="IPR009051">
    <property type="entry name" value="Helical_ferredxn"/>
</dbReference>
<evidence type="ECO:0000256" key="2">
    <source>
        <dbReference type="ARBA" id="ARBA00023004"/>
    </source>
</evidence>
<evidence type="ECO:0000256" key="1">
    <source>
        <dbReference type="ARBA" id="ARBA00022723"/>
    </source>
</evidence>
<keyword evidence="3" id="KW-0411">Iron-sulfur</keyword>
<dbReference type="Pfam" id="PF00037">
    <property type="entry name" value="Fer4"/>
    <property type="match status" value="1"/>
</dbReference>
<evidence type="ECO:0000256" key="3">
    <source>
        <dbReference type="ARBA" id="ARBA00023014"/>
    </source>
</evidence>
<dbReference type="SUPFAM" id="SSF51971">
    <property type="entry name" value="Nucleotide-binding domain"/>
    <property type="match status" value="1"/>
</dbReference>
<keyword evidence="4" id="KW-1133">Transmembrane helix</keyword>
<dbReference type="SUPFAM" id="SSF46548">
    <property type="entry name" value="alpha-helical ferredoxin"/>
    <property type="match status" value="1"/>
</dbReference>
<reference evidence="6 7" key="1">
    <citation type="submission" date="2015-06" db="EMBL/GenBank/DDBJ databases">
        <title>Genome sequence of the organohalide-respiring Dehalogenimonas alkenigignens type strain (IP3-3T).</title>
        <authorList>
            <person name="Key T.A."/>
            <person name="Richmond D.P."/>
            <person name="Bowman K.S."/>
            <person name="Cho Y.-J."/>
            <person name="Chun J."/>
            <person name="da Costa M.S."/>
            <person name="Rainey F.A."/>
            <person name="Moe W.M."/>
        </authorList>
    </citation>
    <scope>NUCLEOTIDE SEQUENCE [LARGE SCALE GENOMIC DNA]</scope>
    <source>
        <strain evidence="6 7">IP3-3</strain>
    </source>
</reference>
<keyword evidence="4" id="KW-0812">Transmembrane</keyword>
<dbReference type="InterPro" id="IPR028261">
    <property type="entry name" value="DPD_II"/>
</dbReference>
<dbReference type="PANTHER" id="PTHR42783">
    <property type="entry name" value="GLUTAMATE SYNTHASE [NADPH] SMALL CHAIN"/>
    <property type="match status" value="1"/>
</dbReference>
<organism evidence="6 7">
    <name type="scientific">Dehalogenimonas alkenigignens</name>
    <dbReference type="NCBI Taxonomy" id="1217799"/>
    <lineage>
        <taxon>Bacteria</taxon>
        <taxon>Bacillati</taxon>
        <taxon>Chloroflexota</taxon>
        <taxon>Dehalococcoidia</taxon>
        <taxon>Dehalococcoidales</taxon>
        <taxon>Dehalococcoidaceae</taxon>
        <taxon>Dehalogenimonas</taxon>
    </lineage>
</organism>
<sequence length="604" mass="65149">MAKNDRKNVPVVPAEAVGRRLKNFGANEEFKWSEVKCTACARCSRACPVEAITVSRTDTLKKRLRAAPCSQACPAGLDVSRYVRFIAEGKYDEAAAVIRERAPFPYVLGHICKRPCESRCQRDEYEGSLQIRALKRIAAENDKGLWRKNLKIAPPTGKQAAVIGSGPAGLSAAYFLTLLGHKVTVFEALPDKGGKMLSSIPEYQLPKTVMRQEIEIIESLGVDIRTGSRVDSVENLFKQGFDTAVLAIGVLGWGKSLKLPIPGSGDEGVIDGEGIMDADLPQILEIGRPAKLARRINILGGGSLAFRIALAAARAGAKEVHIFGQEHIGDREADSWEVDEALAEGVVVHSSSLFYRVTSENGKVTGVTGQKIRAFGYDRDGQLHWDPLPGTEEHYPADKVISALGKTGDRPAGDLEVCRNGVFAIGDAVNEQRSVIESIAAGRWAASMADKYLGGDGNLDQSLAPPESPRALTPIREVKRRQPSPVEVKHVRIADGSLAASEQTLTAGPAMADAARCLKCDLCYDLSDYQLDARACVFCGRCIESCMWNAIVPGGGYASTRKRAEEAETKEQAARRRPLAYVLTILVAAGAVLIAAVVLLKAFE</sequence>
<evidence type="ECO:0000259" key="5">
    <source>
        <dbReference type="PROSITE" id="PS51379"/>
    </source>
</evidence>
<accession>A0A0W0GGH2</accession>
<keyword evidence="1" id="KW-0479">Metal-binding</keyword>
<dbReference type="PROSITE" id="PS00198">
    <property type="entry name" value="4FE4S_FER_1"/>
    <property type="match status" value="1"/>
</dbReference>
<name>A0A0W0GGH2_9CHLR</name>
<dbReference type="InterPro" id="IPR023753">
    <property type="entry name" value="FAD/NAD-binding_dom"/>
</dbReference>